<feature type="transmembrane region" description="Helical" evidence="6">
    <location>
        <begin position="34"/>
        <end position="52"/>
    </location>
</feature>
<dbReference type="CDD" id="cd17416">
    <property type="entry name" value="MFS_NPF1_2"/>
    <property type="match status" value="1"/>
</dbReference>
<comment type="subcellular location">
    <subcellularLocation>
        <location evidence="1">Membrane</location>
        <topology evidence="1">Multi-pass membrane protein</topology>
    </subcellularLocation>
</comment>
<reference evidence="7 8" key="1">
    <citation type="journal article" date="2023" name="Plants (Basel)">
        <title>Bridging the Gap: Combining Genomics and Transcriptomics Approaches to Understand Stylosanthes scabra, an Orphan Legume from the Brazilian Caatinga.</title>
        <authorList>
            <person name="Ferreira-Neto J.R.C."/>
            <person name="da Silva M.D."/>
            <person name="Binneck E."/>
            <person name="de Melo N.F."/>
            <person name="da Silva R.H."/>
            <person name="de Melo A.L.T.M."/>
            <person name="Pandolfi V."/>
            <person name="Bustamante F.O."/>
            <person name="Brasileiro-Vidal A.C."/>
            <person name="Benko-Iseppon A.M."/>
        </authorList>
    </citation>
    <scope>NUCLEOTIDE SEQUENCE [LARGE SCALE GENOMIC DNA]</scope>
    <source>
        <tissue evidence="7">Leaves</tissue>
    </source>
</reference>
<feature type="transmembrane region" description="Helical" evidence="6">
    <location>
        <begin position="182"/>
        <end position="201"/>
    </location>
</feature>
<feature type="transmembrane region" description="Helical" evidence="6">
    <location>
        <begin position="415"/>
        <end position="436"/>
    </location>
</feature>
<feature type="transmembrane region" description="Helical" evidence="6">
    <location>
        <begin position="64"/>
        <end position="84"/>
    </location>
</feature>
<keyword evidence="4 6" id="KW-1133">Transmembrane helix</keyword>
<comment type="caution">
    <text evidence="7">The sequence shown here is derived from an EMBL/GenBank/DDBJ whole genome shotgun (WGS) entry which is preliminary data.</text>
</comment>
<keyword evidence="5 6" id="KW-0472">Membrane</keyword>
<accession>A0ABU6SEG2</accession>
<feature type="transmembrane region" description="Helical" evidence="6">
    <location>
        <begin position="501"/>
        <end position="521"/>
    </location>
</feature>
<sequence>MIDKKSSSATKPNKKYGGWKAVPFILGNETFERLAVFGLLLNFTVYLITQLHLDQVTATNVINIWFGLTSFGPLLGAFISDALLGRFRTIAFASFASLLGMILVTLTSWLPELHPPSCSDEQLAKSQCVKASNSQMSVVILGLCFLTIGSGGIRSCSIPFGVDQFDQTTEEGKKGMASYFNWYYTTFTLVLLVTQTLVIYIQDSISWKIGFAIPTACMFLSIIMLFVGTRFYVHVKPEGSIFSSVGQVLVSAYNKRKLNLPILHEDKVDGVFYDPPLICASDDAALPLKLPLTNQFRGLNKAALITEGDLNEDKSIVNKWRLASIQQVEEVKCIAKVLPIVFTGIIPLIAVLQQGTFNVIQAMKMDRNLGPKFQVPAGSIGVISYFTIALWLPFYDRILVPRLRKMTNQEGGISLLLRIGIGNVFSILSMVMAGLVEKLRRDSANSHHNPLGIAPISVFYLAPQLVLMGLYEAFGIIGLIEMFNREFPENMRSVGNSLFPFAMGCASYVGVVIVNIVHHVTGTHSHPDWLTNDINAGRVDYYYYIIAGLGVLNLFTFIYVARRYRYKEVQVLDALPQQDMEMGSHKI</sequence>
<evidence type="ECO:0000256" key="5">
    <source>
        <dbReference type="ARBA" id="ARBA00023136"/>
    </source>
</evidence>
<proteinExistence type="inferred from homology"/>
<evidence type="ECO:0000256" key="6">
    <source>
        <dbReference type="SAM" id="Phobius"/>
    </source>
</evidence>
<dbReference type="InterPro" id="IPR000109">
    <property type="entry name" value="POT_fam"/>
</dbReference>
<dbReference type="Proteomes" id="UP001341840">
    <property type="component" value="Unassembled WGS sequence"/>
</dbReference>
<dbReference type="PANTHER" id="PTHR11654">
    <property type="entry name" value="OLIGOPEPTIDE TRANSPORTER-RELATED"/>
    <property type="match status" value="1"/>
</dbReference>
<feature type="transmembrane region" description="Helical" evidence="6">
    <location>
        <begin position="139"/>
        <end position="162"/>
    </location>
</feature>
<keyword evidence="8" id="KW-1185">Reference proteome</keyword>
<organism evidence="7 8">
    <name type="scientific">Stylosanthes scabra</name>
    <dbReference type="NCBI Taxonomy" id="79078"/>
    <lineage>
        <taxon>Eukaryota</taxon>
        <taxon>Viridiplantae</taxon>
        <taxon>Streptophyta</taxon>
        <taxon>Embryophyta</taxon>
        <taxon>Tracheophyta</taxon>
        <taxon>Spermatophyta</taxon>
        <taxon>Magnoliopsida</taxon>
        <taxon>eudicotyledons</taxon>
        <taxon>Gunneridae</taxon>
        <taxon>Pentapetalae</taxon>
        <taxon>rosids</taxon>
        <taxon>fabids</taxon>
        <taxon>Fabales</taxon>
        <taxon>Fabaceae</taxon>
        <taxon>Papilionoideae</taxon>
        <taxon>50 kb inversion clade</taxon>
        <taxon>dalbergioids sensu lato</taxon>
        <taxon>Dalbergieae</taxon>
        <taxon>Pterocarpus clade</taxon>
        <taxon>Stylosanthes</taxon>
    </lineage>
</organism>
<gene>
    <name evidence="7" type="ORF">PIB30_039532</name>
</gene>
<keyword evidence="3 6" id="KW-0812">Transmembrane</keyword>
<dbReference type="Pfam" id="PF00854">
    <property type="entry name" value="PTR2"/>
    <property type="match status" value="1"/>
</dbReference>
<feature type="transmembrane region" description="Helical" evidence="6">
    <location>
        <begin position="373"/>
        <end position="394"/>
    </location>
</feature>
<evidence type="ECO:0000313" key="7">
    <source>
        <dbReference type="EMBL" id="MED6134697.1"/>
    </source>
</evidence>
<evidence type="ECO:0000256" key="4">
    <source>
        <dbReference type="ARBA" id="ARBA00022989"/>
    </source>
</evidence>
<feature type="transmembrane region" description="Helical" evidence="6">
    <location>
        <begin position="541"/>
        <end position="561"/>
    </location>
</feature>
<name>A0ABU6SEG2_9FABA</name>
<dbReference type="InterPro" id="IPR036259">
    <property type="entry name" value="MFS_trans_sf"/>
</dbReference>
<protein>
    <submittedName>
        <fullName evidence="7">Uncharacterized protein</fullName>
    </submittedName>
</protein>
<feature type="transmembrane region" description="Helical" evidence="6">
    <location>
        <begin position="456"/>
        <end position="480"/>
    </location>
</feature>
<evidence type="ECO:0000256" key="3">
    <source>
        <dbReference type="ARBA" id="ARBA00022692"/>
    </source>
</evidence>
<evidence type="ECO:0000313" key="8">
    <source>
        <dbReference type="Proteomes" id="UP001341840"/>
    </source>
</evidence>
<feature type="transmembrane region" description="Helical" evidence="6">
    <location>
        <begin position="207"/>
        <end position="227"/>
    </location>
</feature>
<dbReference type="Gene3D" id="1.20.1250.20">
    <property type="entry name" value="MFS general substrate transporter like domains"/>
    <property type="match status" value="1"/>
</dbReference>
<comment type="similarity">
    <text evidence="2">Belongs to the major facilitator superfamily. Proton-dependent oligopeptide transporter (POT/PTR) (TC 2.A.17) family.</text>
</comment>
<dbReference type="SUPFAM" id="SSF103473">
    <property type="entry name" value="MFS general substrate transporter"/>
    <property type="match status" value="1"/>
</dbReference>
<feature type="transmembrane region" description="Helical" evidence="6">
    <location>
        <begin position="91"/>
        <end position="110"/>
    </location>
</feature>
<evidence type="ECO:0000256" key="2">
    <source>
        <dbReference type="ARBA" id="ARBA00005982"/>
    </source>
</evidence>
<evidence type="ECO:0000256" key="1">
    <source>
        <dbReference type="ARBA" id="ARBA00004141"/>
    </source>
</evidence>
<dbReference type="EMBL" id="JASCZI010060624">
    <property type="protein sequence ID" value="MED6134697.1"/>
    <property type="molecule type" value="Genomic_DNA"/>
</dbReference>
<feature type="transmembrane region" description="Helical" evidence="6">
    <location>
        <begin position="333"/>
        <end position="353"/>
    </location>
</feature>